<organism evidence="1 2">
    <name type="scientific">Dreissena polymorpha</name>
    <name type="common">Zebra mussel</name>
    <name type="synonym">Mytilus polymorpha</name>
    <dbReference type="NCBI Taxonomy" id="45954"/>
    <lineage>
        <taxon>Eukaryota</taxon>
        <taxon>Metazoa</taxon>
        <taxon>Spiralia</taxon>
        <taxon>Lophotrochozoa</taxon>
        <taxon>Mollusca</taxon>
        <taxon>Bivalvia</taxon>
        <taxon>Autobranchia</taxon>
        <taxon>Heteroconchia</taxon>
        <taxon>Euheterodonta</taxon>
        <taxon>Imparidentia</taxon>
        <taxon>Neoheterodontei</taxon>
        <taxon>Myida</taxon>
        <taxon>Dreissenoidea</taxon>
        <taxon>Dreissenidae</taxon>
        <taxon>Dreissena</taxon>
    </lineage>
</organism>
<name>A0A9D4F9T4_DREPO</name>
<dbReference type="Proteomes" id="UP000828390">
    <property type="component" value="Unassembled WGS sequence"/>
</dbReference>
<protein>
    <submittedName>
        <fullName evidence="1">Uncharacterized protein</fullName>
    </submittedName>
</protein>
<comment type="caution">
    <text evidence="1">The sequence shown here is derived from an EMBL/GenBank/DDBJ whole genome shotgun (WGS) entry which is preliminary data.</text>
</comment>
<keyword evidence="2" id="KW-1185">Reference proteome</keyword>
<gene>
    <name evidence="1" type="ORF">DPMN_147397</name>
</gene>
<dbReference type="AlphaFoldDB" id="A0A9D4F9T4"/>
<dbReference type="EMBL" id="JAIWYP010000007">
    <property type="protein sequence ID" value="KAH3793874.1"/>
    <property type="molecule type" value="Genomic_DNA"/>
</dbReference>
<reference evidence="1" key="1">
    <citation type="journal article" date="2019" name="bioRxiv">
        <title>The Genome of the Zebra Mussel, Dreissena polymorpha: A Resource for Invasive Species Research.</title>
        <authorList>
            <person name="McCartney M.A."/>
            <person name="Auch B."/>
            <person name="Kono T."/>
            <person name="Mallez S."/>
            <person name="Zhang Y."/>
            <person name="Obille A."/>
            <person name="Becker A."/>
            <person name="Abrahante J.E."/>
            <person name="Garbe J."/>
            <person name="Badalamenti J.P."/>
            <person name="Herman A."/>
            <person name="Mangelson H."/>
            <person name="Liachko I."/>
            <person name="Sullivan S."/>
            <person name="Sone E.D."/>
            <person name="Koren S."/>
            <person name="Silverstein K.A.T."/>
            <person name="Beckman K.B."/>
            <person name="Gohl D.M."/>
        </authorList>
    </citation>
    <scope>NUCLEOTIDE SEQUENCE</scope>
    <source>
        <strain evidence="1">Duluth1</strain>
        <tissue evidence="1">Whole animal</tissue>
    </source>
</reference>
<sequence length="62" mass="6603">MLSHPPGPGDYFPDTRSCQQHVGISISSDLCNTEPWVSLSGLQPLLGQDTEVKPLAVSILIG</sequence>
<proteinExistence type="predicted"/>
<evidence type="ECO:0000313" key="1">
    <source>
        <dbReference type="EMBL" id="KAH3793874.1"/>
    </source>
</evidence>
<accession>A0A9D4F9T4</accession>
<evidence type="ECO:0000313" key="2">
    <source>
        <dbReference type="Proteomes" id="UP000828390"/>
    </source>
</evidence>
<reference evidence="1" key="2">
    <citation type="submission" date="2020-11" db="EMBL/GenBank/DDBJ databases">
        <authorList>
            <person name="McCartney M.A."/>
            <person name="Auch B."/>
            <person name="Kono T."/>
            <person name="Mallez S."/>
            <person name="Becker A."/>
            <person name="Gohl D.M."/>
            <person name="Silverstein K.A.T."/>
            <person name="Koren S."/>
            <person name="Bechman K.B."/>
            <person name="Herman A."/>
            <person name="Abrahante J.E."/>
            <person name="Garbe J."/>
        </authorList>
    </citation>
    <scope>NUCLEOTIDE SEQUENCE</scope>
    <source>
        <strain evidence="1">Duluth1</strain>
        <tissue evidence="1">Whole animal</tissue>
    </source>
</reference>